<organism evidence="1 2">
    <name type="scientific">Larinioides sclopetarius</name>
    <dbReference type="NCBI Taxonomy" id="280406"/>
    <lineage>
        <taxon>Eukaryota</taxon>
        <taxon>Metazoa</taxon>
        <taxon>Ecdysozoa</taxon>
        <taxon>Arthropoda</taxon>
        <taxon>Chelicerata</taxon>
        <taxon>Arachnida</taxon>
        <taxon>Araneae</taxon>
        <taxon>Araneomorphae</taxon>
        <taxon>Entelegynae</taxon>
        <taxon>Araneoidea</taxon>
        <taxon>Araneidae</taxon>
        <taxon>Larinioides</taxon>
    </lineage>
</organism>
<evidence type="ECO:0000313" key="2">
    <source>
        <dbReference type="Proteomes" id="UP001497382"/>
    </source>
</evidence>
<evidence type="ECO:0000313" key="1">
    <source>
        <dbReference type="EMBL" id="CAL1267008.1"/>
    </source>
</evidence>
<sequence>MEKQQYILKVSLKQLALRKVAIVLWHQADSLALVKLFRCQSLSCDSTIEQWQKTVENVVKEKVPILLLPDSLREELVNVIKPIGPEILKWRMYHESLISDAYFVLDQLFWTSLGKVDYQKTAEILIRQERVTIISSYKLACIYCLSDYIQIIWEKLSEDSKKLFYDEENILCIRQPELVIMWTYVLKGEEAKLKVLIDGKNFGRQRTIYQYAFEVAAMSGNKTATEYFFQKLTFEERDASVLKTMQLVATKRCFNVYEFPYDFPKEIFCDVLCYLLSELKEEEQIQIFKEQPYGTLRCFMDWPWQEVFMQVIGLMWSYLPVNKYKTLMRILARNCTMTGYNYPNLFGELFLHAPSRYKKCIIDENREYGFWFRDLIYGGHTEIIKLVLRNVSDDDRQEFIVCETGLHLSWKLIEGERWALLDLFVSECRLSSEKKTLLKNSFMNYITRFYKKGQIRWRRLKWERFFQLIDNVNDDNKRIIEGVVKEKQSVSNKLVRKRRRKY</sequence>
<dbReference type="EMBL" id="CAXIEN010000026">
    <property type="protein sequence ID" value="CAL1267008.1"/>
    <property type="molecule type" value="Genomic_DNA"/>
</dbReference>
<reference evidence="1 2" key="1">
    <citation type="submission" date="2024-04" db="EMBL/GenBank/DDBJ databases">
        <authorList>
            <person name="Rising A."/>
            <person name="Reimegard J."/>
            <person name="Sonavane S."/>
            <person name="Akerstrom W."/>
            <person name="Nylinder S."/>
            <person name="Hedman E."/>
            <person name="Kallberg Y."/>
        </authorList>
    </citation>
    <scope>NUCLEOTIDE SEQUENCE [LARGE SCALE GENOMIC DNA]</scope>
</reference>
<protein>
    <submittedName>
        <fullName evidence="1">Uncharacterized protein</fullName>
    </submittedName>
</protein>
<dbReference type="AlphaFoldDB" id="A0AAV1Z6M7"/>
<gene>
    <name evidence="1" type="ORF">LARSCL_LOCUS3405</name>
</gene>
<name>A0AAV1Z6M7_9ARAC</name>
<keyword evidence="2" id="KW-1185">Reference proteome</keyword>
<dbReference type="Proteomes" id="UP001497382">
    <property type="component" value="Unassembled WGS sequence"/>
</dbReference>
<comment type="caution">
    <text evidence="1">The sequence shown here is derived from an EMBL/GenBank/DDBJ whole genome shotgun (WGS) entry which is preliminary data.</text>
</comment>
<accession>A0AAV1Z6M7</accession>
<proteinExistence type="predicted"/>